<dbReference type="Proteomes" id="UP000027195">
    <property type="component" value="Unassembled WGS sequence"/>
</dbReference>
<organism evidence="2 3">
    <name type="scientific">Botryobasidium botryosum (strain FD-172 SS1)</name>
    <dbReference type="NCBI Taxonomy" id="930990"/>
    <lineage>
        <taxon>Eukaryota</taxon>
        <taxon>Fungi</taxon>
        <taxon>Dikarya</taxon>
        <taxon>Basidiomycota</taxon>
        <taxon>Agaricomycotina</taxon>
        <taxon>Agaricomycetes</taxon>
        <taxon>Cantharellales</taxon>
        <taxon>Botryobasidiaceae</taxon>
        <taxon>Botryobasidium</taxon>
    </lineage>
</organism>
<evidence type="ECO:0000256" key="1">
    <source>
        <dbReference type="SAM" id="MobiDB-lite"/>
    </source>
</evidence>
<keyword evidence="3" id="KW-1185">Reference proteome</keyword>
<evidence type="ECO:0000313" key="3">
    <source>
        <dbReference type="Proteomes" id="UP000027195"/>
    </source>
</evidence>
<reference evidence="3" key="1">
    <citation type="journal article" date="2014" name="Proc. Natl. Acad. Sci. U.S.A.">
        <title>Extensive sampling of basidiomycete genomes demonstrates inadequacy of the white-rot/brown-rot paradigm for wood decay fungi.</title>
        <authorList>
            <person name="Riley R."/>
            <person name="Salamov A.A."/>
            <person name="Brown D.W."/>
            <person name="Nagy L.G."/>
            <person name="Floudas D."/>
            <person name="Held B.W."/>
            <person name="Levasseur A."/>
            <person name="Lombard V."/>
            <person name="Morin E."/>
            <person name="Otillar R."/>
            <person name="Lindquist E.A."/>
            <person name="Sun H."/>
            <person name="LaButti K.M."/>
            <person name="Schmutz J."/>
            <person name="Jabbour D."/>
            <person name="Luo H."/>
            <person name="Baker S.E."/>
            <person name="Pisabarro A.G."/>
            <person name="Walton J.D."/>
            <person name="Blanchette R.A."/>
            <person name="Henrissat B."/>
            <person name="Martin F."/>
            <person name="Cullen D."/>
            <person name="Hibbett D.S."/>
            <person name="Grigoriev I.V."/>
        </authorList>
    </citation>
    <scope>NUCLEOTIDE SEQUENCE [LARGE SCALE GENOMIC DNA]</scope>
    <source>
        <strain evidence="3">FD-172 SS1</strain>
    </source>
</reference>
<dbReference type="HOGENOM" id="CLU_615363_0_0_1"/>
<sequence length="445" mass="49916">MRMAEQQRRSSRDGRMKRAVTWESEDLRGPGLPEHRGRRPPSPYTQPTEGYKPAGSDRYRRIAGVYKSLGGLRSYEHKIYMLQIAGPKGDRVLTGGARESLGEMSTRRPRSVACAAQEDMCTLNEQTKLACLIITEPRRKGPSIWREAERNIWHGRTAEKDLSEDSLEHLCDVMAVLSNREAQGVMRSKTPRRARTLRSGVKFRLAGLREHNALRPSSTSNCQATVSIAVKLGGWMDGWMDGWIKPRGSVKFSFPNHHSSHNHLPRGHGLLPGSEWRAFPRPTSMGIVKLAYDQRDSENQKSRDSGSLSASRRQYNLIRMSVEPSMTLEDGLDPVNLLSETWHKSATPSGCRVNIFSKDVYVAGEGVRCNIIIISPTSPLPPSGVTVLEGSYSPVHFEASWFHSTSPRSCFPQSRQICSMEYGVQRVRALCAKWVMMVRAKAEPT</sequence>
<dbReference type="InParanoid" id="A0A067MRN1"/>
<name>A0A067MRN1_BOTB1</name>
<dbReference type="EMBL" id="KL198021">
    <property type="protein sequence ID" value="KDQ18388.1"/>
    <property type="molecule type" value="Genomic_DNA"/>
</dbReference>
<proteinExistence type="predicted"/>
<dbReference type="AlphaFoldDB" id="A0A067MRN1"/>
<gene>
    <name evidence="2" type="ORF">BOTBODRAFT_42136</name>
</gene>
<protein>
    <submittedName>
        <fullName evidence="2">Uncharacterized protein</fullName>
    </submittedName>
</protein>
<feature type="region of interest" description="Disordered" evidence="1">
    <location>
        <begin position="1"/>
        <end position="56"/>
    </location>
</feature>
<accession>A0A067MRN1</accession>
<evidence type="ECO:0000313" key="2">
    <source>
        <dbReference type="EMBL" id="KDQ18388.1"/>
    </source>
</evidence>
<feature type="compositionally biased region" description="Basic and acidic residues" evidence="1">
    <location>
        <begin position="1"/>
        <end position="16"/>
    </location>
</feature>